<keyword evidence="18" id="KW-1185">Reference proteome</keyword>
<comment type="subcellular location">
    <subcellularLocation>
        <location evidence="1">Cell inner membrane</location>
        <topology evidence="1">Multi-pass membrane protein</topology>
    </subcellularLocation>
</comment>
<dbReference type="FunFam" id="1.10.287.950:FF:000001">
    <property type="entry name" value="Methyl-accepting chemotaxis sensory transducer"/>
    <property type="match status" value="1"/>
</dbReference>
<dbReference type="PROSITE" id="PS50112">
    <property type="entry name" value="PAS"/>
    <property type="match status" value="1"/>
</dbReference>
<reference evidence="18" key="1">
    <citation type="journal article" date="2024" name="Int. J. Syst. Evol. Microbiol.">
        <title>Methylomarinovum tepidoasis sp. nov., a moderately thermophilic methanotroph of the family Methylothermaceae isolated from a deep-sea hydrothermal field.</title>
        <authorList>
            <person name="Hirayama H."/>
            <person name="Takaki Y."/>
            <person name="Abe M."/>
            <person name="Miyazaki M."/>
            <person name="Uematsu K."/>
            <person name="Matsui Y."/>
            <person name="Takai K."/>
        </authorList>
    </citation>
    <scope>NUCLEOTIDE SEQUENCE [LARGE SCALE GENOMIC DNA]</scope>
    <source>
        <strain evidence="18">IT-9</strain>
    </source>
</reference>
<dbReference type="InterPro" id="IPR004089">
    <property type="entry name" value="MCPsignal_dom"/>
</dbReference>
<evidence type="ECO:0000256" key="9">
    <source>
        <dbReference type="ARBA" id="ARBA00023224"/>
    </source>
</evidence>
<keyword evidence="3" id="KW-0488">Methylation</keyword>
<dbReference type="InterPro" id="IPR000727">
    <property type="entry name" value="T_SNARE_dom"/>
</dbReference>
<dbReference type="PROSITE" id="PS50192">
    <property type="entry name" value="T_SNARE"/>
    <property type="match status" value="1"/>
</dbReference>
<dbReference type="SMART" id="SM00283">
    <property type="entry name" value="MA"/>
    <property type="match status" value="1"/>
</dbReference>
<dbReference type="Gene3D" id="1.10.287.950">
    <property type="entry name" value="Methyl-accepting chemotaxis protein"/>
    <property type="match status" value="1"/>
</dbReference>
<evidence type="ECO:0000256" key="12">
    <source>
        <dbReference type="SAM" id="Coils"/>
    </source>
</evidence>
<proteinExistence type="inferred from homology"/>
<feature type="region of interest" description="Disordered" evidence="13">
    <location>
        <begin position="294"/>
        <end position="316"/>
    </location>
</feature>
<dbReference type="PANTHER" id="PTHR32089">
    <property type="entry name" value="METHYL-ACCEPTING CHEMOTAXIS PROTEIN MCPB"/>
    <property type="match status" value="1"/>
</dbReference>
<evidence type="ECO:0000256" key="1">
    <source>
        <dbReference type="ARBA" id="ARBA00004429"/>
    </source>
</evidence>
<evidence type="ECO:0000313" key="17">
    <source>
        <dbReference type="EMBL" id="BCX81652.1"/>
    </source>
</evidence>
<dbReference type="NCBIfam" id="TIGR00229">
    <property type="entry name" value="sensory_box"/>
    <property type="match status" value="1"/>
</dbReference>
<dbReference type="PANTHER" id="PTHR32089:SF74">
    <property type="entry name" value="METHYL-ACCEPTING CHEMOTAXIS PROTEIN AER"/>
    <property type="match status" value="1"/>
</dbReference>
<accession>A0AAU9CUQ9</accession>
<dbReference type="InterPro" id="IPR013655">
    <property type="entry name" value="PAS_fold_3"/>
</dbReference>
<name>A0AAU9CUQ9_9GAMM</name>
<evidence type="ECO:0000256" key="3">
    <source>
        <dbReference type="ARBA" id="ARBA00022481"/>
    </source>
</evidence>
<dbReference type="KEGG" id="mcau:MIT9_P1230"/>
<evidence type="ECO:0000256" key="5">
    <source>
        <dbReference type="ARBA" id="ARBA00022519"/>
    </source>
</evidence>
<dbReference type="GO" id="GO:0007165">
    <property type="term" value="P:signal transduction"/>
    <property type="evidence" value="ECO:0007669"/>
    <property type="project" value="UniProtKB-KW"/>
</dbReference>
<keyword evidence="8" id="KW-0472">Membrane</keyword>
<dbReference type="CDD" id="cd11386">
    <property type="entry name" value="MCP_signal"/>
    <property type="match status" value="1"/>
</dbReference>
<dbReference type="EMBL" id="AP024714">
    <property type="protein sequence ID" value="BCX81652.1"/>
    <property type="molecule type" value="Genomic_DNA"/>
</dbReference>
<feature type="domain" description="T-SNARE coiled-coil homology" evidence="16">
    <location>
        <begin position="432"/>
        <end position="494"/>
    </location>
</feature>
<evidence type="ECO:0000256" key="4">
    <source>
        <dbReference type="ARBA" id="ARBA00022500"/>
    </source>
</evidence>
<protein>
    <submittedName>
        <fullName evidence="17">Aerotaxis receptor</fullName>
    </submittedName>
</protein>
<keyword evidence="5" id="KW-0997">Cell inner membrane</keyword>
<dbReference type="RefSeq" id="WP_317706568.1">
    <property type="nucleotide sequence ID" value="NZ_AP024714.1"/>
</dbReference>
<evidence type="ECO:0000259" key="16">
    <source>
        <dbReference type="PROSITE" id="PS50192"/>
    </source>
</evidence>
<dbReference type="AlphaFoldDB" id="A0AAU9CUQ9"/>
<evidence type="ECO:0000313" key="18">
    <source>
        <dbReference type="Proteomes" id="UP001321825"/>
    </source>
</evidence>
<dbReference type="GO" id="GO:0052131">
    <property type="term" value="P:positive aerotaxis"/>
    <property type="evidence" value="ECO:0007669"/>
    <property type="project" value="UniProtKB-ARBA"/>
</dbReference>
<feature type="compositionally biased region" description="Low complexity" evidence="13">
    <location>
        <begin position="294"/>
        <end position="311"/>
    </location>
</feature>
<dbReference type="InterPro" id="IPR035965">
    <property type="entry name" value="PAS-like_dom_sf"/>
</dbReference>
<evidence type="ECO:0000256" key="2">
    <source>
        <dbReference type="ARBA" id="ARBA00022475"/>
    </source>
</evidence>
<dbReference type="Pfam" id="PF08447">
    <property type="entry name" value="PAS_3"/>
    <property type="match status" value="1"/>
</dbReference>
<dbReference type="SUPFAM" id="SSF58104">
    <property type="entry name" value="Methyl-accepting chemotaxis protein (MCP) signaling domain"/>
    <property type="match status" value="1"/>
</dbReference>
<sequence length="517" mass="56503">MRVNLPVTGREVALPEKDLVSATDLKGRITYANAAFVEVSGFEKEELLGKAHNIVRHPDMPPAAFKQMWDHLKAGRPWMGIVKNRCKNGDHYWVDAFVAPVVENGQLVGYESVRTHPKPEWRERAERLYTLMQAGRFRNRRRLALADRLTLAVAAALLPVSAALQWGSPVWGWSALVGSILTVHLLCRRLLDPLVRVVEWSRRFSDDPVANLVYAGRADEAGQLQTALLSLEARLRTLQSRFEDMAEAVADRAGRNHRVAEETTQVLDKQQEDTEALARAIEELNQTIHSIAASATQTSDSADDASAAARDGMQTSQDTAQEITALADSVAQAAEVIQTVKKEGDDIGMVVGVIRDIADQTNLLALNAAIEAARAGEQGRGFAVVAEEVRKLASSTQESTHRIQQLVENLQQGIQEAVEVMESGCERARGSVTRAESAGDRLSQVADRIDLIKTMSLEVAGAVEQQSCVTDEIRHSVERISTTADRVARDSGMAAAAANELLQLASGLRDLARRFAA</sequence>
<evidence type="ECO:0000256" key="8">
    <source>
        <dbReference type="ARBA" id="ARBA00023136"/>
    </source>
</evidence>
<dbReference type="InterPro" id="IPR000014">
    <property type="entry name" value="PAS"/>
</dbReference>
<dbReference type="FunFam" id="3.30.450.20:FF:000046">
    <property type="entry name" value="Aerotaxis sensor receptor"/>
    <property type="match status" value="1"/>
</dbReference>
<dbReference type="SUPFAM" id="SSF55785">
    <property type="entry name" value="PYP-like sensor domain (PAS domain)"/>
    <property type="match status" value="1"/>
</dbReference>
<organism evidence="17 18">
    <name type="scientific">Methylomarinovum caldicuralii</name>
    <dbReference type="NCBI Taxonomy" id="438856"/>
    <lineage>
        <taxon>Bacteria</taxon>
        <taxon>Pseudomonadati</taxon>
        <taxon>Pseudomonadota</taxon>
        <taxon>Gammaproteobacteria</taxon>
        <taxon>Methylococcales</taxon>
        <taxon>Methylothermaceae</taxon>
        <taxon>Methylomarinovum</taxon>
    </lineage>
</organism>
<dbReference type="CDD" id="cd00130">
    <property type="entry name" value="PAS"/>
    <property type="match status" value="1"/>
</dbReference>
<keyword evidence="7" id="KW-1133">Transmembrane helix</keyword>
<keyword evidence="12" id="KW-0175">Coiled coil</keyword>
<comment type="similarity">
    <text evidence="10">Belongs to the methyl-accepting chemotaxis (MCP) protein family.</text>
</comment>
<evidence type="ECO:0000256" key="11">
    <source>
        <dbReference type="PROSITE-ProRule" id="PRU00284"/>
    </source>
</evidence>
<evidence type="ECO:0000256" key="6">
    <source>
        <dbReference type="ARBA" id="ARBA00022692"/>
    </source>
</evidence>
<dbReference type="PROSITE" id="PS50111">
    <property type="entry name" value="CHEMOTAXIS_TRANSDUC_2"/>
    <property type="match status" value="1"/>
</dbReference>
<keyword evidence="4" id="KW-0145">Chemotaxis</keyword>
<keyword evidence="9 11" id="KW-0807">Transducer</keyword>
<evidence type="ECO:0000256" key="7">
    <source>
        <dbReference type="ARBA" id="ARBA00022989"/>
    </source>
</evidence>
<dbReference type="GO" id="GO:0005886">
    <property type="term" value="C:plasma membrane"/>
    <property type="evidence" value="ECO:0007669"/>
    <property type="project" value="UniProtKB-SubCell"/>
</dbReference>
<evidence type="ECO:0000259" key="15">
    <source>
        <dbReference type="PROSITE" id="PS50112"/>
    </source>
</evidence>
<feature type="coiled-coil region" evidence="12">
    <location>
        <begin position="221"/>
        <end position="287"/>
    </location>
</feature>
<dbReference type="Pfam" id="PF00015">
    <property type="entry name" value="MCPsignal"/>
    <property type="match status" value="1"/>
</dbReference>
<keyword evidence="17" id="KW-0675">Receptor</keyword>
<dbReference type="Proteomes" id="UP001321825">
    <property type="component" value="Chromosome"/>
</dbReference>
<keyword evidence="2" id="KW-1003">Cell membrane</keyword>
<evidence type="ECO:0000256" key="13">
    <source>
        <dbReference type="SAM" id="MobiDB-lite"/>
    </source>
</evidence>
<gene>
    <name evidence="17" type="ORF">MIT9_P1230</name>
</gene>
<dbReference type="Gene3D" id="3.30.450.20">
    <property type="entry name" value="PAS domain"/>
    <property type="match status" value="1"/>
</dbReference>
<evidence type="ECO:0000259" key="14">
    <source>
        <dbReference type="PROSITE" id="PS50111"/>
    </source>
</evidence>
<feature type="domain" description="PAS" evidence="15">
    <location>
        <begin position="20"/>
        <end position="59"/>
    </location>
</feature>
<feature type="domain" description="Methyl-accepting transducer" evidence="14">
    <location>
        <begin position="245"/>
        <end position="481"/>
    </location>
</feature>
<evidence type="ECO:0000256" key="10">
    <source>
        <dbReference type="ARBA" id="ARBA00029447"/>
    </source>
</evidence>
<keyword evidence="6" id="KW-0812">Transmembrane</keyword>